<accession>A0ABD0WL63</accession>
<name>A0ABD0WL63_UMBPY</name>
<comment type="caution">
    <text evidence="1">The sequence shown here is derived from an EMBL/GenBank/DDBJ whole genome shotgun (WGS) entry which is preliminary data.</text>
</comment>
<proteinExistence type="predicted"/>
<dbReference type="AlphaFoldDB" id="A0ABD0WL63"/>
<reference evidence="1 2" key="1">
    <citation type="submission" date="2024-06" db="EMBL/GenBank/DDBJ databases">
        <authorList>
            <person name="Pan Q."/>
            <person name="Wen M."/>
            <person name="Jouanno E."/>
            <person name="Zahm M."/>
            <person name="Klopp C."/>
            <person name="Cabau C."/>
            <person name="Louis A."/>
            <person name="Berthelot C."/>
            <person name="Parey E."/>
            <person name="Roest Crollius H."/>
            <person name="Montfort J."/>
            <person name="Robinson-Rechavi M."/>
            <person name="Bouchez O."/>
            <person name="Lampietro C."/>
            <person name="Lopez Roques C."/>
            <person name="Donnadieu C."/>
            <person name="Postlethwait J."/>
            <person name="Bobe J."/>
            <person name="Verreycken H."/>
            <person name="Guiguen Y."/>
        </authorList>
    </citation>
    <scope>NUCLEOTIDE SEQUENCE [LARGE SCALE GENOMIC DNA]</scope>
    <source>
        <strain evidence="1">Up_M1</strain>
        <tissue evidence="1">Testis</tissue>
    </source>
</reference>
<organism evidence="1 2">
    <name type="scientific">Umbra pygmaea</name>
    <name type="common">Eastern mudminnow</name>
    <dbReference type="NCBI Taxonomy" id="75934"/>
    <lineage>
        <taxon>Eukaryota</taxon>
        <taxon>Metazoa</taxon>
        <taxon>Chordata</taxon>
        <taxon>Craniata</taxon>
        <taxon>Vertebrata</taxon>
        <taxon>Euteleostomi</taxon>
        <taxon>Actinopterygii</taxon>
        <taxon>Neopterygii</taxon>
        <taxon>Teleostei</taxon>
        <taxon>Protacanthopterygii</taxon>
        <taxon>Esociformes</taxon>
        <taxon>Umbridae</taxon>
        <taxon>Umbra</taxon>
    </lineage>
</organism>
<sequence length="91" mass="10373">MTGTKNGTEMCDFVLLIWRCVGVTLNQNFRLINQTLKMGSEEHLMKPLSQTTWTYHAEIIHGGGNNSPNVVVISQSEDQHCVQEKREDLNR</sequence>
<keyword evidence="2" id="KW-1185">Reference proteome</keyword>
<protein>
    <submittedName>
        <fullName evidence="1">Uncharacterized protein</fullName>
    </submittedName>
</protein>
<evidence type="ECO:0000313" key="2">
    <source>
        <dbReference type="Proteomes" id="UP001557470"/>
    </source>
</evidence>
<dbReference type="Proteomes" id="UP001557470">
    <property type="component" value="Unassembled WGS sequence"/>
</dbReference>
<dbReference type="EMBL" id="JAGEUA010000006">
    <property type="protein sequence ID" value="KAL0974269.1"/>
    <property type="molecule type" value="Genomic_DNA"/>
</dbReference>
<gene>
    <name evidence="1" type="ORF">UPYG_G00217990</name>
</gene>
<evidence type="ECO:0000313" key="1">
    <source>
        <dbReference type="EMBL" id="KAL0974269.1"/>
    </source>
</evidence>